<accession>A0A085NJZ2</accession>
<protein>
    <submittedName>
        <fullName evidence="1">Uncharacterized protein</fullName>
    </submittedName>
</protein>
<name>A0A085NJZ2_9BILA</name>
<reference evidence="1" key="1">
    <citation type="journal article" date="2014" name="Nat. Genet.">
        <title>Genome and transcriptome of the porcine whipworm Trichuris suis.</title>
        <authorList>
            <person name="Jex A.R."/>
            <person name="Nejsum P."/>
            <person name="Schwarz E.M."/>
            <person name="Hu L."/>
            <person name="Young N.D."/>
            <person name="Hall R.S."/>
            <person name="Korhonen P.K."/>
            <person name="Liao S."/>
            <person name="Thamsborg S."/>
            <person name="Xia J."/>
            <person name="Xu P."/>
            <person name="Wang S."/>
            <person name="Scheerlinck J.P."/>
            <person name="Hofmann A."/>
            <person name="Sternberg P.W."/>
            <person name="Wang J."/>
            <person name="Gasser R.B."/>
        </authorList>
    </citation>
    <scope>NUCLEOTIDE SEQUENCE [LARGE SCALE GENOMIC DNA]</scope>
    <source>
        <strain evidence="1">DCEP-RM93F</strain>
    </source>
</reference>
<dbReference type="AlphaFoldDB" id="A0A085NJZ2"/>
<gene>
    <name evidence="1" type="ORF">M514_10889</name>
</gene>
<organism evidence="1">
    <name type="scientific">Trichuris suis</name>
    <name type="common">pig whipworm</name>
    <dbReference type="NCBI Taxonomy" id="68888"/>
    <lineage>
        <taxon>Eukaryota</taxon>
        <taxon>Metazoa</taxon>
        <taxon>Ecdysozoa</taxon>
        <taxon>Nematoda</taxon>
        <taxon>Enoplea</taxon>
        <taxon>Dorylaimia</taxon>
        <taxon>Trichinellida</taxon>
        <taxon>Trichuridae</taxon>
        <taxon>Trichuris</taxon>
    </lineage>
</organism>
<evidence type="ECO:0000313" key="1">
    <source>
        <dbReference type="EMBL" id="KFD69788.1"/>
    </source>
</evidence>
<dbReference type="EMBL" id="KL367492">
    <property type="protein sequence ID" value="KFD69788.1"/>
    <property type="molecule type" value="Genomic_DNA"/>
</dbReference>
<proteinExistence type="predicted"/>
<dbReference type="Proteomes" id="UP000030758">
    <property type="component" value="Unassembled WGS sequence"/>
</dbReference>
<sequence length="178" mass="20527">MVKEIVFRKKLVEERQFAAFSDNGEDVVHGNIVGQHFKHCLLTRMSSSANEELLRLGGKRRSLAEVTGRAVNAGYNKSEGNSLGDSTFLGKYYWRRTSGDSISQRLVYLRTLGRRMSLTASRLPQEKEVLKNCYRICIIDYRDYLVQFSLHNNELLLYSKIKDFITVFSNFMILKDGK</sequence>